<evidence type="ECO:0000256" key="7">
    <source>
        <dbReference type="ARBA" id="ARBA00023136"/>
    </source>
</evidence>
<dbReference type="Gene3D" id="1.20.1110.10">
    <property type="entry name" value="Calcium-transporting ATPase, transmembrane domain"/>
    <property type="match status" value="1"/>
</dbReference>
<dbReference type="SUPFAM" id="SSF81665">
    <property type="entry name" value="Calcium ATPase, transmembrane domain M"/>
    <property type="match status" value="1"/>
</dbReference>
<dbReference type="GO" id="GO:0046872">
    <property type="term" value="F:metal ion binding"/>
    <property type="evidence" value="ECO:0007669"/>
    <property type="project" value="UniProtKB-KW"/>
</dbReference>
<evidence type="ECO:0000313" key="12">
    <source>
        <dbReference type="Proteomes" id="UP000008311"/>
    </source>
</evidence>
<evidence type="ECO:0000256" key="1">
    <source>
        <dbReference type="ARBA" id="ARBA00004370"/>
    </source>
</evidence>
<dbReference type="PANTHER" id="PTHR24093">
    <property type="entry name" value="CATION TRANSPORTING ATPASE"/>
    <property type="match status" value="1"/>
</dbReference>
<dbReference type="InParanoid" id="B9T0C0"/>
<dbReference type="OrthoDB" id="1422951at2759"/>
<dbReference type="Proteomes" id="UP000008311">
    <property type="component" value="Unassembled WGS sequence"/>
</dbReference>
<dbReference type="InterPro" id="IPR006068">
    <property type="entry name" value="ATPase_P-typ_cation-transptr_C"/>
</dbReference>
<feature type="transmembrane region" description="Helical" evidence="8">
    <location>
        <begin position="429"/>
        <end position="452"/>
    </location>
</feature>
<dbReference type="Gene3D" id="2.70.150.10">
    <property type="entry name" value="Calcium-transporting ATPase, cytoplasmic transduction domain A"/>
    <property type="match status" value="1"/>
</dbReference>
<dbReference type="STRING" id="3988.B9T0C0"/>
<feature type="transmembrane region" description="Helical" evidence="8">
    <location>
        <begin position="332"/>
        <end position="350"/>
    </location>
</feature>
<dbReference type="PANTHER" id="PTHR24093:SF454">
    <property type="entry name" value="CATION-TRANSPORTING P-TYPE ATPASE C-TERMINAL DOMAIN-CONTAINING PROTEIN"/>
    <property type="match status" value="1"/>
</dbReference>
<feature type="transmembrane region" description="Helical" evidence="8">
    <location>
        <begin position="963"/>
        <end position="989"/>
    </location>
</feature>
<dbReference type="InterPro" id="IPR023298">
    <property type="entry name" value="ATPase_P-typ_TM_dom_sf"/>
</dbReference>
<dbReference type="Pfam" id="PF00122">
    <property type="entry name" value="E1-E2_ATPase"/>
    <property type="match status" value="1"/>
</dbReference>
<evidence type="ECO:0000256" key="4">
    <source>
        <dbReference type="ARBA" id="ARBA00022837"/>
    </source>
</evidence>
<protein>
    <submittedName>
        <fullName evidence="11">Cation-transporting atpase plant, putative</fullName>
        <ecNumber evidence="11">3.6.3.8</ecNumber>
    </submittedName>
</protein>
<dbReference type="eggNOG" id="KOG0204">
    <property type="taxonomic scope" value="Eukaryota"/>
</dbReference>
<evidence type="ECO:0000256" key="8">
    <source>
        <dbReference type="SAM" id="Phobius"/>
    </source>
</evidence>
<dbReference type="GO" id="GO:0016787">
    <property type="term" value="F:hydrolase activity"/>
    <property type="evidence" value="ECO:0007669"/>
    <property type="project" value="UniProtKB-KW"/>
</dbReference>
<comment type="subcellular location">
    <subcellularLocation>
        <location evidence="1">Membrane</location>
    </subcellularLocation>
</comment>
<feature type="domain" description="Cation-transporting P-type ATPase C-terminal" evidence="10">
    <location>
        <begin position="811"/>
        <end position="980"/>
    </location>
</feature>
<feature type="transmembrane region" description="Helical" evidence="8">
    <location>
        <begin position="789"/>
        <end position="809"/>
    </location>
</feature>
<dbReference type="InterPro" id="IPR059000">
    <property type="entry name" value="ATPase_P-type_domA"/>
</dbReference>
<keyword evidence="11" id="KW-0378">Hydrolase</keyword>
<dbReference type="EMBL" id="EQ974301">
    <property type="protein sequence ID" value="EEF30680.1"/>
    <property type="molecule type" value="Genomic_DNA"/>
</dbReference>
<dbReference type="InterPro" id="IPR036412">
    <property type="entry name" value="HAD-like_sf"/>
</dbReference>
<dbReference type="InterPro" id="IPR008250">
    <property type="entry name" value="ATPase_P-typ_transduc_dom_A_sf"/>
</dbReference>
<proteinExistence type="predicted"/>
<name>B9T0C0_RICCO</name>
<sequence length="1042" mass="115611">MPHTQSNYVVITATTTTISSYEKYGRIWRRYSSVGIFIHRTKAPRDHQVPFSSPYVPLPVSSDQLPRTCSTRSWYSIEIHSDHEIEVDEQLQKSVIQIIKERDLDLLKRFGGVQKVASVLGSDLETGINEDQGLQSLISNPVCANGFNSNVLQVCNSSTIFLLLISAGLSFAIEIMEQGAQYGWHDGVAILVAVFVLVSFRSIANFHHQRQLEKQQLEKKNKLEVKVVRNGRDKLIAVANLVEGDLVRLEKGDRVPADGLYVNGDTLVLDEVLNSKIDYHESPFLSSGSKVVEGHGHMLVILVDANKASDDPNKRTFLETQIEKPNSYADKLVLSISLLIAFIVLMGLVFKRQRRNDDILPELKGNTKIDVLIEIFESMFWRPRGRICVLTGVLTAIAIGMQHGMSFAITASLSYWNGKLELSGVKPQTLSACGTMGLVTVICIDASGGLICNQMEVNEFFIGEENMNDDEVCETSPVVLEALGQGIGASTLVTGGSVRPIDDLLAAWAKSRWGANMELSDQCFSVLDHGILESNKNCSRVVIKKNGDDEGILHLHLKGDASTILNFCSHYYNTKWEVHAIKDQRRDFEQVIENMESRGLTAIAYACKQMETTKSRAEHLHLLALVGLKCSFQEIVEALTNAGVSIKLVSQDELSAVRDIAHLLGINPPPSDGIELEGAQIRDLADTGRIGKIEEASVMGSCLSEDKLLIVNSLKQNGHVVAFVGGLSTNDAPALKEADLAITKENQSTEMARKCSDIVLSNECSLRSLPEVLKYGRCAYNNIQNFTQLQLTACISGLLINLVAAICLWDSPLPAIQLIWMNFILCVLGYPMMVMELRSQELIANPPANRAEPLLTKAIWKTIATQALSQFALLTTLHLVGQVIPSINEHTWKSLVFNSFMLCQVFNQFKAMGIRSKEVAEAVLHHYWFLLALGTVTVMQVLITEFGTSLTRFKRLNLVQWVTSFSIALLSWGLGNAVELISVLFSKWFSRSCGSNHAGSSSRRRRRPLSFVVSLLGSPFSIYFLFSLPYYFYPDNSQAFRR</sequence>
<dbReference type="OMA" id="EGPKHGW"/>
<dbReference type="PRINTS" id="PR00119">
    <property type="entry name" value="CATATPASE"/>
</dbReference>
<dbReference type="Gene3D" id="3.40.50.1000">
    <property type="entry name" value="HAD superfamily/HAD-like"/>
    <property type="match status" value="1"/>
</dbReference>
<dbReference type="Pfam" id="PF13246">
    <property type="entry name" value="Cation_ATPase"/>
    <property type="match status" value="1"/>
</dbReference>
<dbReference type="SUPFAM" id="SSF56784">
    <property type="entry name" value="HAD-like"/>
    <property type="match status" value="1"/>
</dbReference>
<feature type="transmembrane region" description="Helical" evidence="8">
    <location>
        <begin position="387"/>
        <end position="409"/>
    </location>
</feature>
<feature type="transmembrane region" description="Helical" evidence="8">
    <location>
        <begin position="1009"/>
        <end position="1032"/>
    </location>
</feature>
<dbReference type="EC" id="3.6.3.8" evidence="11"/>
<dbReference type="SUPFAM" id="SSF81653">
    <property type="entry name" value="Calcium ATPase, transduction domain A"/>
    <property type="match status" value="1"/>
</dbReference>
<accession>B9T0C0</accession>
<dbReference type="Gene3D" id="3.40.1110.10">
    <property type="entry name" value="Calcium-transporting ATPase, cytoplasmic domain N"/>
    <property type="match status" value="1"/>
</dbReference>
<dbReference type="InterPro" id="IPR023299">
    <property type="entry name" value="ATPase_P-typ_cyto_dom_N"/>
</dbReference>
<feature type="transmembrane region" description="Helical" evidence="8">
    <location>
        <begin position="922"/>
        <end position="943"/>
    </location>
</feature>
<keyword evidence="4" id="KW-0106">Calcium</keyword>
<keyword evidence="3" id="KW-0479">Metal-binding</keyword>
<keyword evidence="6 8" id="KW-1133">Transmembrane helix</keyword>
<feature type="transmembrane region" description="Helical" evidence="8">
    <location>
        <begin position="815"/>
        <end position="833"/>
    </location>
</feature>
<evidence type="ECO:0000256" key="3">
    <source>
        <dbReference type="ARBA" id="ARBA00022723"/>
    </source>
</evidence>
<evidence type="ECO:0000256" key="6">
    <source>
        <dbReference type="ARBA" id="ARBA00022989"/>
    </source>
</evidence>
<keyword evidence="2 8" id="KW-0812">Transmembrane</keyword>
<evidence type="ECO:0000259" key="10">
    <source>
        <dbReference type="Pfam" id="PF00689"/>
    </source>
</evidence>
<dbReference type="AlphaFoldDB" id="B9T0C0"/>
<dbReference type="GO" id="GO:0005388">
    <property type="term" value="F:P-type calcium transporter activity"/>
    <property type="evidence" value="ECO:0000318"/>
    <property type="project" value="GO_Central"/>
</dbReference>
<dbReference type="InterPro" id="IPR023214">
    <property type="entry name" value="HAD_sf"/>
</dbReference>
<evidence type="ECO:0000313" key="11">
    <source>
        <dbReference type="EMBL" id="EEF30680.1"/>
    </source>
</evidence>
<feature type="domain" description="P-type ATPase A" evidence="9">
    <location>
        <begin position="222"/>
        <end position="298"/>
    </location>
</feature>
<dbReference type="GO" id="GO:0005886">
    <property type="term" value="C:plasma membrane"/>
    <property type="evidence" value="ECO:0000318"/>
    <property type="project" value="GO_Central"/>
</dbReference>
<keyword evidence="7 8" id="KW-0472">Membrane</keyword>
<gene>
    <name evidence="11" type="ORF">RCOM_0483240</name>
</gene>
<evidence type="ECO:0000259" key="9">
    <source>
        <dbReference type="Pfam" id="PF00122"/>
    </source>
</evidence>
<dbReference type="Pfam" id="PF00689">
    <property type="entry name" value="Cation_ATPase_C"/>
    <property type="match status" value="1"/>
</dbReference>
<keyword evidence="5" id="KW-0460">Magnesium</keyword>
<reference evidence="12" key="1">
    <citation type="journal article" date="2010" name="Nat. Biotechnol.">
        <title>Draft genome sequence of the oilseed species Ricinus communis.</title>
        <authorList>
            <person name="Chan A.P."/>
            <person name="Crabtree J."/>
            <person name="Zhao Q."/>
            <person name="Lorenzi H."/>
            <person name="Orvis J."/>
            <person name="Puiu D."/>
            <person name="Melake-Berhan A."/>
            <person name="Jones K.M."/>
            <person name="Redman J."/>
            <person name="Chen G."/>
            <person name="Cahoon E.B."/>
            <person name="Gedil M."/>
            <person name="Stanke M."/>
            <person name="Haas B.J."/>
            <person name="Wortman J.R."/>
            <person name="Fraser-Liggett C.M."/>
            <person name="Ravel J."/>
            <person name="Rabinowicz P.D."/>
        </authorList>
    </citation>
    <scope>NUCLEOTIDE SEQUENCE [LARGE SCALE GENOMIC DNA]</scope>
    <source>
        <strain evidence="12">cv. Hale</strain>
    </source>
</reference>
<organism evidence="11 12">
    <name type="scientific">Ricinus communis</name>
    <name type="common">Castor bean</name>
    <dbReference type="NCBI Taxonomy" id="3988"/>
    <lineage>
        <taxon>Eukaryota</taxon>
        <taxon>Viridiplantae</taxon>
        <taxon>Streptophyta</taxon>
        <taxon>Embryophyta</taxon>
        <taxon>Tracheophyta</taxon>
        <taxon>Spermatophyta</taxon>
        <taxon>Magnoliopsida</taxon>
        <taxon>eudicotyledons</taxon>
        <taxon>Gunneridae</taxon>
        <taxon>Pentapetalae</taxon>
        <taxon>rosids</taxon>
        <taxon>fabids</taxon>
        <taxon>Malpighiales</taxon>
        <taxon>Euphorbiaceae</taxon>
        <taxon>Acalyphoideae</taxon>
        <taxon>Acalypheae</taxon>
        <taxon>Ricinus</taxon>
    </lineage>
</organism>
<evidence type="ECO:0000256" key="5">
    <source>
        <dbReference type="ARBA" id="ARBA00022842"/>
    </source>
</evidence>
<keyword evidence="12" id="KW-1185">Reference proteome</keyword>
<dbReference type="GO" id="GO:0000166">
    <property type="term" value="F:nucleotide binding"/>
    <property type="evidence" value="ECO:0007669"/>
    <property type="project" value="InterPro"/>
</dbReference>
<evidence type="ECO:0000256" key="2">
    <source>
        <dbReference type="ARBA" id="ARBA00022692"/>
    </source>
</evidence>